<protein>
    <submittedName>
        <fullName evidence="1">Uncharacterized protein</fullName>
    </submittedName>
</protein>
<reference evidence="1" key="1">
    <citation type="journal article" date="2020" name="Nature">
        <title>Giant virus diversity and host interactions through global metagenomics.</title>
        <authorList>
            <person name="Schulz F."/>
            <person name="Roux S."/>
            <person name="Paez-Espino D."/>
            <person name="Jungbluth S."/>
            <person name="Walsh D.A."/>
            <person name="Denef V.J."/>
            <person name="McMahon K.D."/>
            <person name="Konstantinidis K.T."/>
            <person name="Eloe-Fadrosh E.A."/>
            <person name="Kyrpides N.C."/>
            <person name="Woyke T."/>
        </authorList>
    </citation>
    <scope>NUCLEOTIDE SEQUENCE</scope>
    <source>
        <strain evidence="1">GVMAG-S-1101165-83</strain>
    </source>
</reference>
<proteinExistence type="predicted"/>
<evidence type="ECO:0000313" key="1">
    <source>
        <dbReference type="EMBL" id="QHU10660.1"/>
    </source>
</evidence>
<dbReference type="EMBL" id="MN740770">
    <property type="protein sequence ID" value="QHU10660.1"/>
    <property type="molecule type" value="Genomic_DNA"/>
</dbReference>
<organism evidence="1">
    <name type="scientific">viral metagenome</name>
    <dbReference type="NCBI Taxonomy" id="1070528"/>
    <lineage>
        <taxon>unclassified sequences</taxon>
        <taxon>metagenomes</taxon>
        <taxon>organismal metagenomes</taxon>
    </lineage>
</organism>
<sequence>MANAQVNIDFITTENIEMLWEIILDDVKDRLKSQEQVSNARGFFINQAKTFFEREKIVKQNLMQMNKKFIGHIMTSFKQQPQKINISNKEPTNFTIEDLHSERLTAFEKSLQEKKNNFMNAMSVPVPETPNFSDSDLDKPIGSAMDELIARTLAQRNFEIENIHKSANKNEVEKWLKPAKTSVKSEKIEENENSKLKMEQKQTQYQYVHQQTPKLIQIGPPLDKSEKTVTWGPNSEYESSSADFNGINLNIHEIEPVNKNKPIQNDIFLKLKTAKDLQPDVKEELKNIHERINNLDEKLSEILSIITKIKIGNSQ</sequence>
<accession>A0A6C0K136</accession>
<name>A0A6C0K136_9ZZZZ</name>
<dbReference type="AlphaFoldDB" id="A0A6C0K136"/>